<reference evidence="2" key="1">
    <citation type="journal article" date="2019" name="bioRxiv">
        <title>The Genome of the Zebra Mussel, Dreissena polymorpha: A Resource for Invasive Species Research.</title>
        <authorList>
            <person name="McCartney M.A."/>
            <person name="Auch B."/>
            <person name="Kono T."/>
            <person name="Mallez S."/>
            <person name="Zhang Y."/>
            <person name="Obille A."/>
            <person name="Becker A."/>
            <person name="Abrahante J.E."/>
            <person name="Garbe J."/>
            <person name="Badalamenti J.P."/>
            <person name="Herman A."/>
            <person name="Mangelson H."/>
            <person name="Liachko I."/>
            <person name="Sullivan S."/>
            <person name="Sone E.D."/>
            <person name="Koren S."/>
            <person name="Silverstein K.A.T."/>
            <person name="Beckman K.B."/>
            <person name="Gohl D.M."/>
        </authorList>
    </citation>
    <scope>NUCLEOTIDE SEQUENCE</scope>
    <source>
        <strain evidence="2">Duluth1</strain>
        <tissue evidence="2">Whole animal</tissue>
    </source>
</reference>
<keyword evidence="3" id="KW-1185">Reference proteome</keyword>
<name>A0A9D4EID7_DREPO</name>
<evidence type="ECO:0000313" key="3">
    <source>
        <dbReference type="Proteomes" id="UP000828390"/>
    </source>
</evidence>
<proteinExistence type="predicted"/>
<organism evidence="2 3">
    <name type="scientific">Dreissena polymorpha</name>
    <name type="common">Zebra mussel</name>
    <name type="synonym">Mytilus polymorpha</name>
    <dbReference type="NCBI Taxonomy" id="45954"/>
    <lineage>
        <taxon>Eukaryota</taxon>
        <taxon>Metazoa</taxon>
        <taxon>Spiralia</taxon>
        <taxon>Lophotrochozoa</taxon>
        <taxon>Mollusca</taxon>
        <taxon>Bivalvia</taxon>
        <taxon>Autobranchia</taxon>
        <taxon>Heteroconchia</taxon>
        <taxon>Euheterodonta</taxon>
        <taxon>Imparidentia</taxon>
        <taxon>Neoheterodontei</taxon>
        <taxon>Myida</taxon>
        <taxon>Dreissenoidea</taxon>
        <taxon>Dreissenidae</taxon>
        <taxon>Dreissena</taxon>
    </lineage>
</organism>
<dbReference type="EMBL" id="JAIWYP010000009">
    <property type="protein sequence ID" value="KAH3778650.1"/>
    <property type="molecule type" value="Genomic_DNA"/>
</dbReference>
<dbReference type="EMBL" id="JAIWYP010000009">
    <property type="protein sequence ID" value="KAH3778437.1"/>
    <property type="molecule type" value="Genomic_DNA"/>
</dbReference>
<evidence type="ECO:0000313" key="1">
    <source>
        <dbReference type="EMBL" id="KAH3778437.1"/>
    </source>
</evidence>
<gene>
    <name evidence="1" type="ORF">DPMN_179895</name>
    <name evidence="2" type="ORF">DPMN_180120</name>
</gene>
<dbReference type="Proteomes" id="UP000828390">
    <property type="component" value="Unassembled WGS sequence"/>
</dbReference>
<dbReference type="AlphaFoldDB" id="A0A9D4EID7"/>
<evidence type="ECO:0000313" key="2">
    <source>
        <dbReference type="EMBL" id="KAH3778650.1"/>
    </source>
</evidence>
<protein>
    <submittedName>
        <fullName evidence="2">Uncharacterized protein</fullName>
    </submittedName>
</protein>
<comment type="caution">
    <text evidence="2">The sequence shown here is derived from an EMBL/GenBank/DDBJ whole genome shotgun (WGS) entry which is preliminary data.</text>
</comment>
<accession>A0A9D4EID7</accession>
<sequence length="73" mass="8284">MLNFIAPFVLKDKVQITAIDCPPSLPTYFCGYLRERVVFCRIIKPACLLLWIPQGKACVLHDNQVSLPTSVDY</sequence>
<reference evidence="2" key="2">
    <citation type="submission" date="2020-11" db="EMBL/GenBank/DDBJ databases">
        <authorList>
            <person name="McCartney M.A."/>
            <person name="Auch B."/>
            <person name="Kono T."/>
            <person name="Mallez S."/>
            <person name="Becker A."/>
            <person name="Gohl D.M."/>
            <person name="Silverstein K.A.T."/>
            <person name="Koren S."/>
            <person name="Bechman K.B."/>
            <person name="Herman A."/>
            <person name="Abrahante J.E."/>
            <person name="Garbe J."/>
        </authorList>
    </citation>
    <scope>NUCLEOTIDE SEQUENCE</scope>
    <source>
        <strain evidence="2">Duluth1</strain>
        <tissue evidence="2">Whole animal</tissue>
    </source>
</reference>